<name>A0A1I3FYL3_9ACTN</name>
<dbReference type="STRING" id="1005945.SAMN05216561_105218"/>
<feature type="domain" description="Adenylyltransferase AadA C-terminal" evidence="3">
    <location>
        <begin position="177"/>
        <end position="239"/>
    </location>
</feature>
<organism evidence="4 5">
    <name type="scientific">Nocardioides psychrotolerans</name>
    <dbReference type="NCBI Taxonomy" id="1005945"/>
    <lineage>
        <taxon>Bacteria</taxon>
        <taxon>Bacillati</taxon>
        <taxon>Actinomycetota</taxon>
        <taxon>Actinomycetes</taxon>
        <taxon>Propionibacteriales</taxon>
        <taxon>Nocardioidaceae</taxon>
        <taxon>Nocardioides</taxon>
    </lineage>
</organism>
<dbReference type="CDD" id="cd05403">
    <property type="entry name" value="NT_KNTase_like"/>
    <property type="match status" value="1"/>
</dbReference>
<sequence length="275" mass="29854">MDPGLLAHLEPQVGPDSAADLVDVLRALDERAREALGDEVVGVHLVGSFAAGDADEHSDVDFLVVTRTGPTPAAEAALRTVHAHLPDLDSPWAGHLEGSYAPVTDLANPTTVGRRWLYVDNGSRVLERSGHDNSAHTRWVLREQSCIVSGPPAHDLLPRVSRGALFAEAVGEARQRAAAVEDDPAALRNAWMQPYLVLTMCRILYTAREGAVVGKEPAARWALGILPDEWHDLVLAAVADRPDPWGRVHREADPERALRTRAFVWDVLALVSASR</sequence>
<evidence type="ECO:0000313" key="5">
    <source>
        <dbReference type="Proteomes" id="UP000198649"/>
    </source>
</evidence>
<dbReference type="OrthoDB" id="7058480at2"/>
<feature type="domain" description="Polymerase nucleotidyl transferase" evidence="2">
    <location>
        <begin position="33"/>
        <end position="69"/>
    </location>
</feature>
<evidence type="ECO:0000259" key="2">
    <source>
        <dbReference type="Pfam" id="PF01909"/>
    </source>
</evidence>
<dbReference type="InterPro" id="IPR002934">
    <property type="entry name" value="Polymerase_NTP_transf_dom"/>
</dbReference>
<dbReference type="Proteomes" id="UP000198649">
    <property type="component" value="Unassembled WGS sequence"/>
</dbReference>
<dbReference type="RefSeq" id="WP_091112014.1">
    <property type="nucleotide sequence ID" value="NZ_BKAF01000006.1"/>
</dbReference>
<protein>
    <submittedName>
        <fullName evidence="4">Nucleotidyltransferase domain-containing protein</fullName>
    </submittedName>
</protein>
<dbReference type="Pfam" id="PF13427">
    <property type="entry name" value="AadA_C"/>
    <property type="match status" value="1"/>
</dbReference>
<dbReference type="GO" id="GO:0016779">
    <property type="term" value="F:nucleotidyltransferase activity"/>
    <property type="evidence" value="ECO:0007669"/>
    <property type="project" value="InterPro"/>
</dbReference>
<dbReference type="Pfam" id="PF01909">
    <property type="entry name" value="NTP_transf_2"/>
    <property type="match status" value="1"/>
</dbReference>
<dbReference type="EMBL" id="FOQG01000005">
    <property type="protein sequence ID" value="SFI16289.1"/>
    <property type="molecule type" value="Genomic_DNA"/>
</dbReference>
<dbReference type="SUPFAM" id="SSF81301">
    <property type="entry name" value="Nucleotidyltransferase"/>
    <property type="match status" value="1"/>
</dbReference>
<evidence type="ECO:0000259" key="3">
    <source>
        <dbReference type="Pfam" id="PF13427"/>
    </source>
</evidence>
<accession>A0A1I3FYL3</accession>
<evidence type="ECO:0000313" key="4">
    <source>
        <dbReference type="EMBL" id="SFI16289.1"/>
    </source>
</evidence>
<keyword evidence="5" id="KW-1185">Reference proteome</keyword>
<dbReference type="AlphaFoldDB" id="A0A1I3FYL3"/>
<proteinExistence type="predicted"/>
<dbReference type="InterPro" id="IPR043519">
    <property type="entry name" value="NT_sf"/>
</dbReference>
<reference evidence="4 5" key="1">
    <citation type="submission" date="2016-10" db="EMBL/GenBank/DDBJ databases">
        <authorList>
            <person name="de Groot N.N."/>
        </authorList>
    </citation>
    <scope>NUCLEOTIDE SEQUENCE [LARGE SCALE GENOMIC DNA]</scope>
    <source>
        <strain evidence="4 5">CGMCC 1.11156</strain>
    </source>
</reference>
<dbReference type="InterPro" id="IPR025184">
    <property type="entry name" value="AadA_C"/>
</dbReference>
<dbReference type="Gene3D" id="3.30.460.10">
    <property type="entry name" value="Beta Polymerase, domain 2"/>
    <property type="match status" value="1"/>
</dbReference>
<evidence type="ECO:0000256" key="1">
    <source>
        <dbReference type="ARBA" id="ARBA00022679"/>
    </source>
</evidence>
<keyword evidence="1 4" id="KW-0808">Transferase</keyword>
<gene>
    <name evidence="4" type="ORF">SAMN05216561_105218</name>
</gene>